<protein>
    <submittedName>
        <fullName evidence="2 3">Uncharacterized protein</fullName>
    </submittedName>
</protein>
<dbReference type="AlphaFoldDB" id="T1ETV5"/>
<reference evidence="2 4" key="2">
    <citation type="journal article" date="2013" name="Nature">
        <title>Insights into bilaterian evolution from three spiralian genomes.</title>
        <authorList>
            <person name="Simakov O."/>
            <person name="Marletaz F."/>
            <person name="Cho S.J."/>
            <person name="Edsinger-Gonzales E."/>
            <person name="Havlak P."/>
            <person name="Hellsten U."/>
            <person name="Kuo D.H."/>
            <person name="Larsson T."/>
            <person name="Lv J."/>
            <person name="Arendt D."/>
            <person name="Savage R."/>
            <person name="Osoegawa K."/>
            <person name="de Jong P."/>
            <person name="Grimwood J."/>
            <person name="Chapman J.A."/>
            <person name="Shapiro H."/>
            <person name="Aerts A."/>
            <person name="Otillar R.P."/>
            <person name="Terry A.Y."/>
            <person name="Boore J.L."/>
            <person name="Grigoriev I.V."/>
            <person name="Lindberg D.R."/>
            <person name="Seaver E.C."/>
            <person name="Weisblat D.A."/>
            <person name="Putnam N.H."/>
            <person name="Rokhsar D.S."/>
        </authorList>
    </citation>
    <scope>NUCLEOTIDE SEQUENCE</scope>
</reference>
<name>T1ETV5_HELRO</name>
<dbReference type="GeneID" id="20200005"/>
<proteinExistence type="predicted"/>
<dbReference type="EMBL" id="KB097495">
    <property type="protein sequence ID" value="ESN96250.1"/>
    <property type="molecule type" value="Genomic_DNA"/>
</dbReference>
<reference evidence="4" key="1">
    <citation type="submission" date="2012-12" db="EMBL/GenBank/DDBJ databases">
        <authorList>
            <person name="Hellsten U."/>
            <person name="Grimwood J."/>
            <person name="Chapman J.A."/>
            <person name="Shapiro H."/>
            <person name="Aerts A."/>
            <person name="Otillar R.P."/>
            <person name="Terry A.Y."/>
            <person name="Boore J.L."/>
            <person name="Simakov O."/>
            <person name="Marletaz F."/>
            <person name="Cho S.-J."/>
            <person name="Edsinger-Gonzales E."/>
            <person name="Havlak P."/>
            <person name="Kuo D.-H."/>
            <person name="Larsson T."/>
            <person name="Lv J."/>
            <person name="Arendt D."/>
            <person name="Savage R."/>
            <person name="Osoegawa K."/>
            <person name="de Jong P."/>
            <person name="Lindberg D.R."/>
            <person name="Seaver E.C."/>
            <person name="Weisblat D.A."/>
            <person name="Putnam N.H."/>
            <person name="Grigoriev I.V."/>
            <person name="Rokhsar D.S."/>
        </authorList>
    </citation>
    <scope>NUCLEOTIDE SEQUENCE</scope>
</reference>
<dbReference type="InParanoid" id="T1ETV5"/>
<accession>T1ETV5</accession>
<evidence type="ECO:0000256" key="1">
    <source>
        <dbReference type="SAM" id="Phobius"/>
    </source>
</evidence>
<dbReference type="HOGENOM" id="CLU_1322197_0_0_1"/>
<dbReference type="KEGG" id="hro:HELRODRAFT_163296"/>
<dbReference type="Proteomes" id="UP000015101">
    <property type="component" value="Unassembled WGS sequence"/>
</dbReference>
<feature type="transmembrane region" description="Helical" evidence="1">
    <location>
        <begin position="45"/>
        <end position="74"/>
    </location>
</feature>
<evidence type="ECO:0000313" key="3">
    <source>
        <dbReference type="EnsemblMetazoa" id="HelroP163296"/>
    </source>
</evidence>
<evidence type="ECO:0000313" key="2">
    <source>
        <dbReference type="EMBL" id="ESN96250.1"/>
    </source>
</evidence>
<dbReference type="CTD" id="20200005"/>
<keyword evidence="1" id="KW-0472">Membrane</keyword>
<sequence>MAEFEENASAIQERMKLNNFLTRKENIKHGTSIRRMDHILKTNNILTFMWTWVDMLFSVTLFPFTFLFVCILLPCVRLCTCGLNAIVRFYHYVKTNDPKTHSMEKMTGNEFFWLAPSDNERTHFLNVRISSNTVVAITIQMVQKASDPILNYETFKEILLERVVYFMKEDSNKHVFPRFTMRIRNLPFGKMWIKANNFNINDHVFEVF</sequence>
<keyword evidence="4" id="KW-1185">Reference proteome</keyword>
<keyword evidence="1" id="KW-0812">Transmembrane</keyword>
<gene>
    <name evidence="3" type="primary">20200005</name>
    <name evidence="2" type="ORF">HELRODRAFT_163296</name>
</gene>
<dbReference type="RefSeq" id="XP_009025452.1">
    <property type="nucleotide sequence ID" value="XM_009027204.1"/>
</dbReference>
<organism evidence="3 4">
    <name type="scientific">Helobdella robusta</name>
    <name type="common">Californian leech</name>
    <dbReference type="NCBI Taxonomy" id="6412"/>
    <lineage>
        <taxon>Eukaryota</taxon>
        <taxon>Metazoa</taxon>
        <taxon>Spiralia</taxon>
        <taxon>Lophotrochozoa</taxon>
        <taxon>Annelida</taxon>
        <taxon>Clitellata</taxon>
        <taxon>Hirudinea</taxon>
        <taxon>Rhynchobdellida</taxon>
        <taxon>Glossiphoniidae</taxon>
        <taxon>Helobdella</taxon>
    </lineage>
</organism>
<reference evidence="3" key="3">
    <citation type="submission" date="2015-06" db="UniProtKB">
        <authorList>
            <consortium name="EnsemblMetazoa"/>
        </authorList>
    </citation>
    <scope>IDENTIFICATION</scope>
</reference>
<evidence type="ECO:0000313" key="4">
    <source>
        <dbReference type="Proteomes" id="UP000015101"/>
    </source>
</evidence>
<dbReference type="EMBL" id="AMQM01001368">
    <property type="status" value="NOT_ANNOTATED_CDS"/>
    <property type="molecule type" value="Genomic_DNA"/>
</dbReference>
<keyword evidence="1" id="KW-1133">Transmembrane helix</keyword>
<dbReference type="EnsemblMetazoa" id="HelroT163296">
    <property type="protein sequence ID" value="HelroP163296"/>
    <property type="gene ID" value="HelroG163296"/>
</dbReference>